<dbReference type="Proteomes" id="UP001321786">
    <property type="component" value="Chromosome"/>
</dbReference>
<protein>
    <submittedName>
        <fullName evidence="8">Permease</fullName>
    </submittedName>
</protein>
<dbReference type="GO" id="GO:0005886">
    <property type="term" value="C:plasma membrane"/>
    <property type="evidence" value="ECO:0007669"/>
    <property type="project" value="UniProtKB-SubCell"/>
</dbReference>
<gene>
    <name evidence="8" type="ORF">HLPR_18690</name>
</gene>
<dbReference type="AlphaFoldDB" id="A0AAU9EIX3"/>
<proteinExistence type="inferred from homology"/>
<keyword evidence="3" id="KW-1003">Cell membrane</keyword>
<dbReference type="RefSeq" id="WP_338535166.1">
    <property type="nucleotide sequence ID" value="NZ_AP028654.1"/>
</dbReference>
<dbReference type="InterPro" id="IPR005524">
    <property type="entry name" value="DUF318"/>
</dbReference>
<feature type="transmembrane region" description="Helical" evidence="7">
    <location>
        <begin position="145"/>
        <end position="165"/>
    </location>
</feature>
<name>A0AAU9EIX3_9FIRM</name>
<feature type="transmembrane region" description="Helical" evidence="7">
    <location>
        <begin position="113"/>
        <end position="133"/>
    </location>
</feature>
<dbReference type="EMBL" id="AP028654">
    <property type="protein sequence ID" value="BEP29538.1"/>
    <property type="molecule type" value="Genomic_DNA"/>
</dbReference>
<reference evidence="8 9" key="1">
    <citation type="submission" date="2023-08" db="EMBL/GenBank/DDBJ databases">
        <title>Helicovermis profunda gen. nov., sp. nov., a novel mesophilic, fermentative bacterium within the Bacillota from a deep-sea hydrothermal vent chimney.</title>
        <authorList>
            <person name="Miyazaki U."/>
            <person name="Mizutani D."/>
            <person name="Hashimoto Y."/>
            <person name="Tame A."/>
            <person name="Sawayama S."/>
            <person name="Miyazaki J."/>
            <person name="Takai K."/>
            <person name="Nakagawa S."/>
        </authorList>
    </citation>
    <scope>NUCLEOTIDE SEQUENCE [LARGE SCALE GENOMIC DNA]</scope>
    <source>
        <strain evidence="8 9">S502</strain>
    </source>
</reference>
<dbReference type="KEGG" id="hprf:HLPR_18690"/>
<sequence>MNKLKILSTKTIIFIAFIIFLIISVFIKFTPGIEIANNFKSFSFEMLKVLPPIFILIGLFDVWVKRETIVKHLGKNGGIKSFFWVFILAAPMAGGLLPAFPVAHSLYKKGARLTVILVFLGAVGIGRVPMILFESTFLGIKYSAIRIIASIPLVLIFGILLGRLLEKHNYALPKNDK</sequence>
<evidence type="ECO:0000256" key="1">
    <source>
        <dbReference type="ARBA" id="ARBA00004651"/>
    </source>
</evidence>
<feature type="transmembrane region" description="Helical" evidence="7">
    <location>
        <begin position="12"/>
        <end position="30"/>
    </location>
</feature>
<evidence type="ECO:0000313" key="8">
    <source>
        <dbReference type="EMBL" id="BEP29538.1"/>
    </source>
</evidence>
<evidence type="ECO:0000256" key="7">
    <source>
        <dbReference type="SAM" id="Phobius"/>
    </source>
</evidence>
<dbReference type="Pfam" id="PF03773">
    <property type="entry name" value="ArsP_1"/>
    <property type="match status" value="1"/>
</dbReference>
<accession>A0AAU9EIX3</accession>
<organism evidence="8 9">
    <name type="scientific">Helicovermis profundi</name>
    <dbReference type="NCBI Taxonomy" id="3065157"/>
    <lineage>
        <taxon>Bacteria</taxon>
        <taxon>Bacillati</taxon>
        <taxon>Bacillota</taxon>
        <taxon>Clostridia</taxon>
        <taxon>Helicovermis</taxon>
    </lineage>
</organism>
<keyword evidence="6 7" id="KW-0472">Membrane</keyword>
<comment type="subcellular location">
    <subcellularLocation>
        <location evidence="1">Cell membrane</location>
        <topology evidence="1">Multi-pass membrane protein</topology>
    </subcellularLocation>
</comment>
<keyword evidence="9" id="KW-1185">Reference proteome</keyword>
<evidence type="ECO:0000256" key="5">
    <source>
        <dbReference type="ARBA" id="ARBA00022989"/>
    </source>
</evidence>
<evidence type="ECO:0000313" key="9">
    <source>
        <dbReference type="Proteomes" id="UP001321786"/>
    </source>
</evidence>
<comment type="similarity">
    <text evidence="2">Belongs to the UPF0718 family.</text>
</comment>
<evidence type="ECO:0000256" key="6">
    <source>
        <dbReference type="ARBA" id="ARBA00023136"/>
    </source>
</evidence>
<keyword evidence="4 7" id="KW-0812">Transmembrane</keyword>
<evidence type="ECO:0000256" key="4">
    <source>
        <dbReference type="ARBA" id="ARBA00022692"/>
    </source>
</evidence>
<keyword evidence="5 7" id="KW-1133">Transmembrane helix</keyword>
<feature type="transmembrane region" description="Helical" evidence="7">
    <location>
        <begin position="81"/>
        <end position="101"/>
    </location>
</feature>
<evidence type="ECO:0000256" key="3">
    <source>
        <dbReference type="ARBA" id="ARBA00022475"/>
    </source>
</evidence>
<evidence type="ECO:0000256" key="2">
    <source>
        <dbReference type="ARBA" id="ARBA00006386"/>
    </source>
</evidence>